<dbReference type="InterPro" id="IPR002562">
    <property type="entry name" value="3'-5'_exonuclease_dom"/>
</dbReference>
<dbReference type="InterPro" id="IPR012337">
    <property type="entry name" value="RNaseH-like_sf"/>
</dbReference>
<dbReference type="Proteomes" id="UP001497444">
    <property type="component" value="Unassembled WGS sequence"/>
</dbReference>
<keyword evidence="3" id="KW-1185">Reference proteome</keyword>
<dbReference type="Gene3D" id="3.30.420.10">
    <property type="entry name" value="Ribonuclease H-like superfamily/Ribonuclease H"/>
    <property type="match status" value="1"/>
</dbReference>
<sequence length="291" mass="32738">MLELDSLLQPLFLDRKVIKVGQGLYQDFKELKASFPSMKAFRHCNSIIETNALHQYLNKEITYNVSLKNFTRNYLHFDLDKSCQLSAWGRRPLTEAQRQYAACDALVLLRLYDVMMWEASCCPDFSLSRLLRTARDKPKAHRSSALLVSQVVASLVKGDEVGRPTHVISNQGNTDFAARELQCDDGRHHGSGSSIQVSTDNVAIEDQFGSPPSRDKDNSDDPVPVYRKFYSFAERHWFSSEQSRVTKSYQSTCKSATSPTLSAGVKAGNTVTEEPRILLPQAAGKRIRLSN</sequence>
<name>A0ABP0VCQ2_9BRYO</name>
<feature type="domain" description="3'-5' exonuclease" evidence="1">
    <location>
        <begin position="6"/>
        <end position="115"/>
    </location>
</feature>
<comment type="caution">
    <text evidence="2">The sequence shown here is derived from an EMBL/GenBank/DDBJ whole genome shotgun (WGS) entry which is preliminary data.</text>
</comment>
<evidence type="ECO:0000313" key="3">
    <source>
        <dbReference type="Proteomes" id="UP001497444"/>
    </source>
</evidence>
<dbReference type="EMBL" id="CAXAQS010000572">
    <property type="protein sequence ID" value="CAK9252174.1"/>
    <property type="molecule type" value="Genomic_DNA"/>
</dbReference>
<evidence type="ECO:0000259" key="1">
    <source>
        <dbReference type="Pfam" id="PF01612"/>
    </source>
</evidence>
<protein>
    <recommendedName>
        <fullName evidence="1">3'-5' exonuclease domain-containing protein</fullName>
    </recommendedName>
</protein>
<reference evidence="2" key="1">
    <citation type="submission" date="2024-02" db="EMBL/GenBank/DDBJ databases">
        <authorList>
            <consortium name="ELIXIR-Norway"/>
            <consortium name="Elixir Norway"/>
        </authorList>
    </citation>
    <scope>NUCLEOTIDE SEQUENCE</scope>
</reference>
<dbReference type="SUPFAM" id="SSF53098">
    <property type="entry name" value="Ribonuclease H-like"/>
    <property type="match status" value="1"/>
</dbReference>
<dbReference type="InterPro" id="IPR052408">
    <property type="entry name" value="Exonuclease_MUT-7-like"/>
</dbReference>
<dbReference type="PANTHER" id="PTHR47765">
    <property type="entry name" value="3'-5' EXONUCLEASE DOMAIN-CONTAINING PROTEIN"/>
    <property type="match status" value="1"/>
</dbReference>
<dbReference type="Pfam" id="PF01612">
    <property type="entry name" value="DNA_pol_A_exo1"/>
    <property type="match status" value="1"/>
</dbReference>
<gene>
    <name evidence="2" type="ORF">CSSPJE1EN1_LOCUS27552</name>
</gene>
<dbReference type="PANTHER" id="PTHR47765:SF2">
    <property type="entry name" value="EXONUCLEASE MUT-7 HOMOLOG"/>
    <property type="match status" value="1"/>
</dbReference>
<dbReference type="InterPro" id="IPR036397">
    <property type="entry name" value="RNaseH_sf"/>
</dbReference>
<evidence type="ECO:0000313" key="2">
    <source>
        <dbReference type="EMBL" id="CAK9252174.1"/>
    </source>
</evidence>
<organism evidence="2 3">
    <name type="scientific">Sphagnum jensenii</name>
    <dbReference type="NCBI Taxonomy" id="128206"/>
    <lineage>
        <taxon>Eukaryota</taxon>
        <taxon>Viridiplantae</taxon>
        <taxon>Streptophyta</taxon>
        <taxon>Embryophyta</taxon>
        <taxon>Bryophyta</taxon>
        <taxon>Sphagnophytina</taxon>
        <taxon>Sphagnopsida</taxon>
        <taxon>Sphagnales</taxon>
        <taxon>Sphagnaceae</taxon>
        <taxon>Sphagnum</taxon>
    </lineage>
</organism>
<proteinExistence type="predicted"/>
<accession>A0ABP0VCQ2</accession>